<sequence>MIAEGLLAQKKNRDRPSSIENVPSKTKAVIPTPVEDVRYDEIGHFPIYANMVTQQYTARSVN</sequence>
<evidence type="ECO:0000313" key="3">
    <source>
        <dbReference type="Proteomes" id="UP001152888"/>
    </source>
</evidence>
<evidence type="ECO:0000313" key="2">
    <source>
        <dbReference type="EMBL" id="CAH1992336.1"/>
    </source>
</evidence>
<dbReference type="Proteomes" id="UP001152888">
    <property type="component" value="Unassembled WGS sequence"/>
</dbReference>
<evidence type="ECO:0000256" key="1">
    <source>
        <dbReference type="SAM" id="MobiDB-lite"/>
    </source>
</evidence>
<accession>A0A9P0LBS4</accession>
<organism evidence="2 3">
    <name type="scientific">Acanthoscelides obtectus</name>
    <name type="common">Bean weevil</name>
    <name type="synonym">Bruchus obtectus</name>
    <dbReference type="NCBI Taxonomy" id="200917"/>
    <lineage>
        <taxon>Eukaryota</taxon>
        <taxon>Metazoa</taxon>
        <taxon>Ecdysozoa</taxon>
        <taxon>Arthropoda</taxon>
        <taxon>Hexapoda</taxon>
        <taxon>Insecta</taxon>
        <taxon>Pterygota</taxon>
        <taxon>Neoptera</taxon>
        <taxon>Endopterygota</taxon>
        <taxon>Coleoptera</taxon>
        <taxon>Polyphaga</taxon>
        <taxon>Cucujiformia</taxon>
        <taxon>Chrysomeloidea</taxon>
        <taxon>Chrysomelidae</taxon>
        <taxon>Bruchinae</taxon>
        <taxon>Bruchini</taxon>
        <taxon>Acanthoscelides</taxon>
    </lineage>
</organism>
<comment type="caution">
    <text evidence="2">The sequence shown here is derived from an EMBL/GenBank/DDBJ whole genome shotgun (WGS) entry which is preliminary data.</text>
</comment>
<name>A0A9P0LBS4_ACAOB</name>
<gene>
    <name evidence="2" type="ORF">ACAOBT_LOCUS20792</name>
</gene>
<reference evidence="2" key="1">
    <citation type="submission" date="2022-03" db="EMBL/GenBank/DDBJ databases">
        <authorList>
            <person name="Sayadi A."/>
        </authorList>
    </citation>
    <scope>NUCLEOTIDE SEQUENCE</scope>
</reference>
<feature type="region of interest" description="Disordered" evidence="1">
    <location>
        <begin position="1"/>
        <end position="27"/>
    </location>
</feature>
<protein>
    <submittedName>
        <fullName evidence="2">Uncharacterized protein</fullName>
    </submittedName>
</protein>
<dbReference type="OrthoDB" id="122438at2759"/>
<dbReference type="AlphaFoldDB" id="A0A9P0LBS4"/>
<dbReference type="EMBL" id="CAKOFQ010007139">
    <property type="protein sequence ID" value="CAH1992336.1"/>
    <property type="molecule type" value="Genomic_DNA"/>
</dbReference>
<proteinExistence type="predicted"/>
<keyword evidence="3" id="KW-1185">Reference proteome</keyword>